<dbReference type="InterPro" id="IPR005110">
    <property type="entry name" value="MoeA_linker/N"/>
</dbReference>
<evidence type="ECO:0000313" key="8">
    <source>
        <dbReference type="EMBL" id="OQW90125.1"/>
    </source>
</evidence>
<dbReference type="InterPro" id="IPR036688">
    <property type="entry name" value="MoeA_C_domain_IV_sf"/>
</dbReference>
<evidence type="ECO:0000256" key="1">
    <source>
        <dbReference type="ARBA" id="ARBA00002901"/>
    </source>
</evidence>
<dbReference type="SMART" id="SM00852">
    <property type="entry name" value="MoCF_biosynth"/>
    <property type="match status" value="1"/>
</dbReference>
<dbReference type="GO" id="GO:0005829">
    <property type="term" value="C:cytosol"/>
    <property type="evidence" value="ECO:0007669"/>
    <property type="project" value="TreeGrafter"/>
</dbReference>
<keyword evidence="6" id="KW-0500">Molybdenum</keyword>
<dbReference type="InterPro" id="IPR005111">
    <property type="entry name" value="MoeA_C_domain_IV"/>
</dbReference>
<dbReference type="PANTHER" id="PTHR10192:SF5">
    <property type="entry name" value="GEPHYRIN"/>
    <property type="match status" value="1"/>
</dbReference>
<keyword evidence="6" id="KW-0479">Metal-binding</keyword>
<organism evidence="8 9">
    <name type="scientific">Rhodoferax ferrireducens</name>
    <dbReference type="NCBI Taxonomy" id="192843"/>
    <lineage>
        <taxon>Bacteria</taxon>
        <taxon>Pseudomonadati</taxon>
        <taxon>Pseudomonadota</taxon>
        <taxon>Betaproteobacteria</taxon>
        <taxon>Burkholderiales</taxon>
        <taxon>Comamonadaceae</taxon>
        <taxon>Rhodoferax</taxon>
    </lineage>
</organism>
<proteinExistence type="inferred from homology"/>
<dbReference type="InterPro" id="IPR038987">
    <property type="entry name" value="MoeA-like"/>
</dbReference>
<evidence type="ECO:0000313" key="9">
    <source>
        <dbReference type="Proteomes" id="UP000192505"/>
    </source>
</evidence>
<dbReference type="Proteomes" id="UP000192505">
    <property type="component" value="Unassembled WGS sequence"/>
</dbReference>
<dbReference type="InterPro" id="IPR036425">
    <property type="entry name" value="MoaB/Mog-like_dom_sf"/>
</dbReference>
<comment type="similarity">
    <text evidence="3 6">Belongs to the MoeA family.</text>
</comment>
<dbReference type="Pfam" id="PF00994">
    <property type="entry name" value="MoCF_biosynth"/>
    <property type="match status" value="1"/>
</dbReference>
<comment type="caution">
    <text evidence="8">The sequence shown here is derived from an EMBL/GenBank/DDBJ whole genome shotgun (WGS) entry which is preliminary data.</text>
</comment>
<dbReference type="Gene3D" id="2.170.190.11">
    <property type="entry name" value="Molybdopterin biosynthesis moea protein, domain 3"/>
    <property type="match status" value="1"/>
</dbReference>
<name>A0A1W9KZL0_9BURK</name>
<dbReference type="SUPFAM" id="SSF53218">
    <property type="entry name" value="Molybdenum cofactor biosynthesis proteins"/>
    <property type="match status" value="1"/>
</dbReference>
<keyword evidence="6" id="KW-0460">Magnesium</keyword>
<feature type="domain" description="MoaB/Mog" evidence="7">
    <location>
        <begin position="191"/>
        <end position="363"/>
    </location>
</feature>
<protein>
    <recommendedName>
        <fullName evidence="6">Molybdopterin molybdenumtransferase</fullName>
        <ecNumber evidence="6">2.10.1.1</ecNumber>
    </recommendedName>
</protein>
<comment type="catalytic activity">
    <reaction evidence="5">
        <text>adenylyl-molybdopterin + molybdate = Mo-molybdopterin + AMP + H(+)</text>
        <dbReference type="Rhea" id="RHEA:35047"/>
        <dbReference type="ChEBI" id="CHEBI:15378"/>
        <dbReference type="ChEBI" id="CHEBI:36264"/>
        <dbReference type="ChEBI" id="CHEBI:62727"/>
        <dbReference type="ChEBI" id="CHEBI:71302"/>
        <dbReference type="ChEBI" id="CHEBI:456215"/>
        <dbReference type="EC" id="2.10.1.1"/>
    </reaction>
</comment>
<comment type="function">
    <text evidence="1 6">Catalyzes the insertion of molybdate into adenylated molybdopterin with the concomitant release of AMP.</text>
</comment>
<comment type="pathway">
    <text evidence="2 6">Cofactor biosynthesis; molybdopterin biosynthesis.</text>
</comment>
<dbReference type="GO" id="GO:0046872">
    <property type="term" value="F:metal ion binding"/>
    <property type="evidence" value="ECO:0007669"/>
    <property type="project" value="UniProtKB-UniRule"/>
</dbReference>
<evidence type="ECO:0000256" key="6">
    <source>
        <dbReference type="RuleBase" id="RU365090"/>
    </source>
</evidence>
<evidence type="ECO:0000256" key="4">
    <source>
        <dbReference type="ARBA" id="ARBA00023150"/>
    </source>
</evidence>
<evidence type="ECO:0000256" key="5">
    <source>
        <dbReference type="ARBA" id="ARBA00047317"/>
    </source>
</evidence>
<evidence type="ECO:0000259" key="7">
    <source>
        <dbReference type="SMART" id="SM00852"/>
    </source>
</evidence>
<keyword evidence="4 6" id="KW-0501">Molybdenum cofactor biosynthesis</keyword>
<reference evidence="8 9" key="1">
    <citation type="submission" date="2017-01" db="EMBL/GenBank/DDBJ databases">
        <title>Novel large sulfur bacteria in the metagenomes of groundwater-fed chemosynthetic microbial mats in the Lake Huron basin.</title>
        <authorList>
            <person name="Sharrar A.M."/>
            <person name="Flood B.E."/>
            <person name="Bailey J.V."/>
            <person name="Jones D.S."/>
            <person name="Biddanda B."/>
            <person name="Ruberg S.A."/>
            <person name="Marcus D.N."/>
            <person name="Dick G.J."/>
        </authorList>
    </citation>
    <scope>NUCLEOTIDE SEQUENCE [LARGE SCALE GENOMIC DNA]</scope>
    <source>
        <strain evidence="8">A7</strain>
    </source>
</reference>
<dbReference type="Pfam" id="PF03453">
    <property type="entry name" value="MoeA_N"/>
    <property type="match status" value="1"/>
</dbReference>
<dbReference type="EC" id="2.10.1.1" evidence="6"/>
<comment type="cofactor">
    <cofactor evidence="6">
        <name>Mg(2+)</name>
        <dbReference type="ChEBI" id="CHEBI:18420"/>
    </cofactor>
</comment>
<dbReference type="Gene3D" id="2.40.340.10">
    <property type="entry name" value="MoeA, C-terminal, domain IV"/>
    <property type="match status" value="1"/>
</dbReference>
<gene>
    <name evidence="8" type="ORF">BWK72_02610</name>
</gene>
<dbReference type="CDD" id="cd00887">
    <property type="entry name" value="MoeA"/>
    <property type="match status" value="1"/>
</dbReference>
<dbReference type="GO" id="GO:0061599">
    <property type="term" value="F:molybdopterin molybdotransferase activity"/>
    <property type="evidence" value="ECO:0007669"/>
    <property type="project" value="UniProtKB-UniRule"/>
</dbReference>
<dbReference type="NCBIfam" id="TIGR00177">
    <property type="entry name" value="molyb_syn"/>
    <property type="match status" value="1"/>
</dbReference>
<dbReference type="PANTHER" id="PTHR10192">
    <property type="entry name" value="MOLYBDOPTERIN BIOSYNTHESIS PROTEIN"/>
    <property type="match status" value="1"/>
</dbReference>
<dbReference type="InterPro" id="IPR001453">
    <property type="entry name" value="MoaB/Mog_dom"/>
</dbReference>
<dbReference type="GO" id="GO:0006777">
    <property type="term" value="P:Mo-molybdopterin cofactor biosynthetic process"/>
    <property type="evidence" value="ECO:0007669"/>
    <property type="project" value="UniProtKB-UniRule"/>
</dbReference>
<sequence length="448" mass="46858">MTLDQAAAPGQAARPPLKSLDDALAELLSHAACLTDVECVPTLDADGRVLAQDVVSALQVPPKDNSAMDGYAVRCADLAAGLALPVSQRIPAGSSGSPLSPMSVARIFTGAPVPEGADAVVMQEDCSVQDDGAVLVRERVPLGQWIRRSGEDVTQGAVILSKGERLTPASLGLAASIGMSQLQVVRRPKVALFSTGDELVMPGDVPPEHMPPGAIYNSNRFFLQALLKRLGCEVSDLGIVPDSRAATVEALRKAAQHHDLILTSGGVSVGEEDHIKPAVQSLGQLDLWQIAIKPGKPFAYGQVRRDGVVDGLKTDEGSGIAVRARSGSCAGDGAGLAHFIGLPGNPVSSFVTFLMLVRPFLLKLQGVSEVAPQSIAATADFVWARGDKRREFLRVRRNAAGALELFPNQSAGVLTSAVWGDGLVDNPPGQTIAPGDVVRFIAFAEVLS</sequence>
<accession>A0A1W9KZL0</accession>
<evidence type="ECO:0000256" key="3">
    <source>
        <dbReference type="ARBA" id="ARBA00010763"/>
    </source>
</evidence>
<dbReference type="Gene3D" id="3.90.105.10">
    <property type="entry name" value="Molybdopterin biosynthesis moea protein, domain 2"/>
    <property type="match status" value="1"/>
</dbReference>
<dbReference type="EMBL" id="MTEI01000001">
    <property type="protein sequence ID" value="OQW90125.1"/>
    <property type="molecule type" value="Genomic_DNA"/>
</dbReference>
<dbReference type="Pfam" id="PF03454">
    <property type="entry name" value="MoeA_C"/>
    <property type="match status" value="1"/>
</dbReference>
<dbReference type="InterPro" id="IPR036135">
    <property type="entry name" value="MoeA_linker/N_sf"/>
</dbReference>
<dbReference type="SUPFAM" id="SSF63882">
    <property type="entry name" value="MoeA N-terminal region -like"/>
    <property type="match status" value="1"/>
</dbReference>
<dbReference type="SUPFAM" id="SSF63867">
    <property type="entry name" value="MoeA C-terminal domain-like"/>
    <property type="match status" value="1"/>
</dbReference>
<dbReference type="UniPathway" id="UPA00344"/>
<dbReference type="AlphaFoldDB" id="A0A1W9KZL0"/>
<evidence type="ECO:0000256" key="2">
    <source>
        <dbReference type="ARBA" id="ARBA00005046"/>
    </source>
</evidence>
<keyword evidence="6 8" id="KW-0808">Transferase</keyword>
<dbReference type="Gene3D" id="3.40.980.10">
    <property type="entry name" value="MoaB/Mog-like domain"/>
    <property type="match status" value="1"/>
</dbReference>